<keyword evidence="5 10" id="KW-1133">Transmembrane helix</keyword>
<accession>A0A9P6B8U1</accession>
<evidence type="ECO:0000259" key="11">
    <source>
        <dbReference type="Pfam" id="PF00999"/>
    </source>
</evidence>
<evidence type="ECO:0000256" key="1">
    <source>
        <dbReference type="ARBA" id="ARBA00004141"/>
    </source>
</evidence>
<evidence type="ECO:0000313" key="13">
    <source>
        <dbReference type="Proteomes" id="UP000886523"/>
    </source>
</evidence>
<feature type="transmembrane region" description="Helical" evidence="10">
    <location>
        <begin position="166"/>
        <end position="188"/>
    </location>
</feature>
<keyword evidence="7" id="KW-0406">Ion transport</keyword>
<keyword evidence="9" id="KW-0739">Sodium transport</keyword>
<dbReference type="Proteomes" id="UP000886523">
    <property type="component" value="Unassembled WGS sequence"/>
</dbReference>
<comment type="caution">
    <text evidence="12">The sequence shown here is derived from an EMBL/GenBank/DDBJ whole genome shotgun (WGS) entry which is preliminary data.</text>
</comment>
<feature type="transmembrane region" description="Helical" evidence="10">
    <location>
        <begin position="124"/>
        <end position="146"/>
    </location>
</feature>
<dbReference type="GO" id="GO:0016020">
    <property type="term" value="C:membrane"/>
    <property type="evidence" value="ECO:0007669"/>
    <property type="project" value="UniProtKB-SubCell"/>
</dbReference>
<evidence type="ECO:0000256" key="6">
    <source>
        <dbReference type="ARBA" id="ARBA00023053"/>
    </source>
</evidence>
<feature type="transmembrane region" description="Helical" evidence="10">
    <location>
        <begin position="355"/>
        <end position="374"/>
    </location>
</feature>
<keyword evidence="13" id="KW-1185">Reference proteome</keyword>
<dbReference type="GO" id="GO:1902600">
    <property type="term" value="P:proton transmembrane transport"/>
    <property type="evidence" value="ECO:0007669"/>
    <property type="project" value="InterPro"/>
</dbReference>
<name>A0A9P6B8U1_9AGAM</name>
<keyword evidence="6" id="KW-0915">Sodium</keyword>
<evidence type="ECO:0000256" key="9">
    <source>
        <dbReference type="ARBA" id="ARBA00023201"/>
    </source>
</evidence>
<evidence type="ECO:0000256" key="3">
    <source>
        <dbReference type="ARBA" id="ARBA00022449"/>
    </source>
</evidence>
<keyword evidence="4 10" id="KW-0812">Transmembrane</keyword>
<dbReference type="InterPro" id="IPR006153">
    <property type="entry name" value="Cation/H_exchanger_TM"/>
</dbReference>
<evidence type="ECO:0000256" key="5">
    <source>
        <dbReference type="ARBA" id="ARBA00022989"/>
    </source>
</evidence>
<dbReference type="PANTHER" id="PTHR43562">
    <property type="entry name" value="NAPA-TYPE SODIUM/HYDROGEN ANTIPORTER"/>
    <property type="match status" value="1"/>
</dbReference>
<dbReference type="OrthoDB" id="1288932at2759"/>
<feature type="transmembrane region" description="Helical" evidence="10">
    <location>
        <begin position="12"/>
        <end position="32"/>
    </location>
</feature>
<dbReference type="Gene3D" id="1.20.1530.20">
    <property type="match status" value="1"/>
</dbReference>
<dbReference type="EMBL" id="MU128918">
    <property type="protein sequence ID" value="KAF9519372.1"/>
    <property type="molecule type" value="Genomic_DNA"/>
</dbReference>
<keyword evidence="8 10" id="KW-0472">Membrane</keyword>
<comment type="subcellular location">
    <subcellularLocation>
        <location evidence="1">Membrane</location>
        <topology evidence="1">Multi-pass membrane protein</topology>
    </subcellularLocation>
</comment>
<dbReference type="AlphaFoldDB" id="A0A9P6B8U1"/>
<organism evidence="12 13">
    <name type="scientific">Hydnum rufescens UP504</name>
    <dbReference type="NCBI Taxonomy" id="1448309"/>
    <lineage>
        <taxon>Eukaryota</taxon>
        <taxon>Fungi</taxon>
        <taxon>Dikarya</taxon>
        <taxon>Basidiomycota</taxon>
        <taxon>Agaricomycotina</taxon>
        <taxon>Agaricomycetes</taxon>
        <taxon>Cantharellales</taxon>
        <taxon>Hydnaceae</taxon>
        <taxon>Hydnum</taxon>
    </lineage>
</organism>
<evidence type="ECO:0000256" key="7">
    <source>
        <dbReference type="ARBA" id="ARBA00023065"/>
    </source>
</evidence>
<proteinExistence type="predicted"/>
<feature type="transmembrane region" description="Helical" evidence="10">
    <location>
        <begin position="194"/>
        <end position="220"/>
    </location>
</feature>
<dbReference type="InterPro" id="IPR038770">
    <property type="entry name" value="Na+/solute_symporter_sf"/>
</dbReference>
<feature type="transmembrane region" description="Helical" evidence="10">
    <location>
        <begin position="62"/>
        <end position="82"/>
    </location>
</feature>
<feature type="transmembrane region" description="Helical" evidence="10">
    <location>
        <begin position="386"/>
        <end position="410"/>
    </location>
</feature>
<feature type="transmembrane region" description="Helical" evidence="10">
    <location>
        <begin position="244"/>
        <end position="264"/>
    </location>
</feature>
<protein>
    <recommendedName>
        <fullName evidence="11">Cation/H+ exchanger transmembrane domain-containing protein</fullName>
    </recommendedName>
</protein>
<evidence type="ECO:0000256" key="10">
    <source>
        <dbReference type="SAM" id="Phobius"/>
    </source>
</evidence>
<keyword evidence="2" id="KW-0813">Transport</keyword>
<evidence type="ECO:0000313" key="12">
    <source>
        <dbReference type="EMBL" id="KAF9519372.1"/>
    </source>
</evidence>
<dbReference type="PANTHER" id="PTHR43562:SF3">
    <property type="entry name" value="SODIUM ION_PROTON EXCHANGER (EUROFUNG)"/>
    <property type="match status" value="1"/>
</dbReference>
<gene>
    <name evidence="12" type="ORF">BS47DRAFT_1375089</name>
</gene>
<evidence type="ECO:0000256" key="8">
    <source>
        <dbReference type="ARBA" id="ARBA00023136"/>
    </source>
</evidence>
<evidence type="ECO:0000256" key="4">
    <source>
        <dbReference type="ARBA" id="ARBA00022692"/>
    </source>
</evidence>
<dbReference type="Pfam" id="PF00999">
    <property type="entry name" value="Na_H_Exchanger"/>
    <property type="match status" value="1"/>
</dbReference>
<reference evidence="12" key="1">
    <citation type="journal article" date="2020" name="Nat. Commun.">
        <title>Large-scale genome sequencing of mycorrhizal fungi provides insights into the early evolution of symbiotic traits.</title>
        <authorList>
            <person name="Miyauchi S."/>
            <person name="Kiss E."/>
            <person name="Kuo A."/>
            <person name="Drula E."/>
            <person name="Kohler A."/>
            <person name="Sanchez-Garcia M."/>
            <person name="Morin E."/>
            <person name="Andreopoulos B."/>
            <person name="Barry K.W."/>
            <person name="Bonito G."/>
            <person name="Buee M."/>
            <person name="Carver A."/>
            <person name="Chen C."/>
            <person name="Cichocki N."/>
            <person name="Clum A."/>
            <person name="Culley D."/>
            <person name="Crous P.W."/>
            <person name="Fauchery L."/>
            <person name="Girlanda M."/>
            <person name="Hayes R.D."/>
            <person name="Keri Z."/>
            <person name="LaButti K."/>
            <person name="Lipzen A."/>
            <person name="Lombard V."/>
            <person name="Magnuson J."/>
            <person name="Maillard F."/>
            <person name="Murat C."/>
            <person name="Nolan M."/>
            <person name="Ohm R.A."/>
            <person name="Pangilinan J."/>
            <person name="Pereira M.F."/>
            <person name="Perotto S."/>
            <person name="Peter M."/>
            <person name="Pfister S."/>
            <person name="Riley R."/>
            <person name="Sitrit Y."/>
            <person name="Stielow J.B."/>
            <person name="Szollosi G."/>
            <person name="Zifcakova L."/>
            <person name="Stursova M."/>
            <person name="Spatafora J.W."/>
            <person name="Tedersoo L."/>
            <person name="Vaario L.M."/>
            <person name="Yamada A."/>
            <person name="Yan M."/>
            <person name="Wang P."/>
            <person name="Xu J."/>
            <person name="Bruns T."/>
            <person name="Baldrian P."/>
            <person name="Vilgalys R."/>
            <person name="Dunand C."/>
            <person name="Henrissat B."/>
            <person name="Grigoriev I.V."/>
            <person name="Hibbett D."/>
            <person name="Nagy L.G."/>
            <person name="Martin F.M."/>
        </authorList>
    </citation>
    <scope>NUCLEOTIDE SEQUENCE</scope>
    <source>
        <strain evidence="12">UP504</strain>
    </source>
</reference>
<feature type="transmembrane region" description="Helical" evidence="10">
    <location>
        <begin position="303"/>
        <end position="326"/>
    </location>
</feature>
<dbReference type="GO" id="GO:0006814">
    <property type="term" value="P:sodium ion transport"/>
    <property type="evidence" value="ECO:0007669"/>
    <property type="project" value="UniProtKB-KW"/>
</dbReference>
<keyword evidence="3" id="KW-0050">Antiport</keyword>
<evidence type="ECO:0000256" key="2">
    <source>
        <dbReference type="ARBA" id="ARBA00022448"/>
    </source>
</evidence>
<dbReference type="GO" id="GO:0015297">
    <property type="term" value="F:antiporter activity"/>
    <property type="evidence" value="ECO:0007669"/>
    <property type="project" value="UniProtKB-KW"/>
</dbReference>
<sequence length="417" mass="44936">MQPGLQYVPPSFLHLLTLGSLIYFLNVAGWMFDNVLRAGLIGQILTGMIYGPPLGGIIPQTWLNTLVALGYLGLIFIVFEGGLTTDLSLVLPSLLLSCTVATTGVVLPIALSILLLTVGFKYTLLQGFSAGASLCSTSLGTTFAILSSNASGGKGLDLRRTRLGTVLLSAAIGDDIVGLIMAAIIPSITGNGKFTWLMVVRPVIVAIAMSIVIPVLNIYVMHPVFHNIFVPRVQPKLSRKNQQLFYFSLLVIILSGLVTAAFYAGTSQLLGAYIAGCLCSSLSHPPPPLITFHETFDAYISPLLSSFLSSLFFCTIGFAIPFVPLWHPRVLWRGILYSILMTNRENRRRELGRRVVLGLALVARGEVALLVAALARPGLGEEVYLIVMWAILVCTVLGAVSVGVLFRVWAKVPPTLR</sequence>
<feature type="domain" description="Cation/H+ exchanger transmembrane" evidence="11">
    <location>
        <begin position="40"/>
        <end position="406"/>
    </location>
</feature>
<feature type="transmembrane region" description="Helical" evidence="10">
    <location>
        <begin position="94"/>
        <end position="118"/>
    </location>
</feature>